<dbReference type="OrthoDB" id="10363914at2759"/>
<protein>
    <submittedName>
        <fullName evidence="1">Uncharacterized protein</fullName>
    </submittedName>
</protein>
<dbReference type="AlphaFoldDB" id="A0A8X6GEX6"/>
<dbReference type="EMBL" id="BMAO01035167">
    <property type="protein sequence ID" value="GFR01754.1"/>
    <property type="molecule type" value="Genomic_DNA"/>
</dbReference>
<sequence length="66" mass="7397">MEVPQAIEKILVFKGERVQMLSVNPDAVPQPVIVEEEKGLSRDSSKVLLIPADNEMFEVKEETPSM</sequence>
<comment type="caution">
    <text evidence="1">The sequence shown here is derived from an EMBL/GenBank/DDBJ whole genome shotgun (WGS) entry which is preliminary data.</text>
</comment>
<organism evidence="1 2">
    <name type="scientific">Trichonephila clavata</name>
    <name type="common">Joro spider</name>
    <name type="synonym">Nephila clavata</name>
    <dbReference type="NCBI Taxonomy" id="2740835"/>
    <lineage>
        <taxon>Eukaryota</taxon>
        <taxon>Metazoa</taxon>
        <taxon>Ecdysozoa</taxon>
        <taxon>Arthropoda</taxon>
        <taxon>Chelicerata</taxon>
        <taxon>Arachnida</taxon>
        <taxon>Araneae</taxon>
        <taxon>Araneomorphae</taxon>
        <taxon>Entelegynae</taxon>
        <taxon>Araneoidea</taxon>
        <taxon>Nephilidae</taxon>
        <taxon>Trichonephila</taxon>
    </lineage>
</organism>
<reference evidence="1" key="1">
    <citation type="submission" date="2020-07" db="EMBL/GenBank/DDBJ databases">
        <title>Multicomponent nature underlies the extraordinary mechanical properties of spider dragline silk.</title>
        <authorList>
            <person name="Kono N."/>
            <person name="Nakamura H."/>
            <person name="Mori M."/>
            <person name="Yoshida Y."/>
            <person name="Ohtoshi R."/>
            <person name="Malay A.D."/>
            <person name="Moran D.A.P."/>
            <person name="Tomita M."/>
            <person name="Numata K."/>
            <person name="Arakawa K."/>
        </authorList>
    </citation>
    <scope>NUCLEOTIDE SEQUENCE</scope>
</reference>
<dbReference type="Proteomes" id="UP000887116">
    <property type="component" value="Unassembled WGS sequence"/>
</dbReference>
<accession>A0A8X6GEX6</accession>
<evidence type="ECO:0000313" key="1">
    <source>
        <dbReference type="EMBL" id="GFR01754.1"/>
    </source>
</evidence>
<evidence type="ECO:0000313" key="2">
    <source>
        <dbReference type="Proteomes" id="UP000887116"/>
    </source>
</evidence>
<gene>
    <name evidence="1" type="ORF">TNCT_457441</name>
</gene>
<name>A0A8X6GEX6_TRICU</name>
<proteinExistence type="predicted"/>
<keyword evidence="2" id="KW-1185">Reference proteome</keyword>